<comment type="caution">
    <text evidence="3">The sequence shown here is derived from an EMBL/GenBank/DDBJ whole genome shotgun (WGS) entry which is preliminary data.</text>
</comment>
<dbReference type="PANTHER" id="PTHR35797">
    <property type="entry name" value="PROTEASE-RELATED"/>
    <property type="match status" value="1"/>
</dbReference>
<keyword evidence="4" id="KW-1185">Reference proteome</keyword>
<keyword evidence="3" id="KW-0645">Protease</keyword>
<reference evidence="3 4" key="1">
    <citation type="submission" date="2018-07" db="EMBL/GenBank/DDBJ databases">
        <title>Anaerosacharophilus polymeroproducens gen. nov. sp. nov., an anaerobic bacterium isolated from salt field.</title>
        <authorList>
            <person name="Kim W."/>
            <person name="Yang S.-H."/>
            <person name="Oh J."/>
            <person name="Lee J.-H."/>
            <person name="Kwon K.K."/>
        </authorList>
    </citation>
    <scope>NUCLEOTIDE SEQUENCE [LARGE SCALE GENOMIC DNA]</scope>
    <source>
        <strain evidence="3 4">MCWD5</strain>
    </source>
</reference>
<dbReference type="GO" id="GO:0004175">
    <property type="term" value="F:endopeptidase activity"/>
    <property type="evidence" value="ECO:0007669"/>
    <property type="project" value="UniProtKB-ARBA"/>
</dbReference>
<accession>A0A371B012</accession>
<feature type="domain" description="CAAX prenyl protease 2/Lysostaphin resistance protein A-like" evidence="2">
    <location>
        <begin position="110"/>
        <end position="213"/>
    </location>
</feature>
<feature type="transmembrane region" description="Helical" evidence="1">
    <location>
        <begin position="12"/>
        <end position="30"/>
    </location>
</feature>
<feature type="transmembrane region" description="Helical" evidence="1">
    <location>
        <begin position="146"/>
        <end position="167"/>
    </location>
</feature>
<dbReference type="Proteomes" id="UP000255036">
    <property type="component" value="Unassembled WGS sequence"/>
</dbReference>
<evidence type="ECO:0000313" key="4">
    <source>
        <dbReference type="Proteomes" id="UP000255036"/>
    </source>
</evidence>
<name>A0A371B012_9FIRM</name>
<dbReference type="EMBL" id="QRCT01000003">
    <property type="protein sequence ID" value="RDU25208.1"/>
    <property type="molecule type" value="Genomic_DNA"/>
</dbReference>
<dbReference type="GO" id="GO:0080120">
    <property type="term" value="P:CAAX-box protein maturation"/>
    <property type="evidence" value="ECO:0007669"/>
    <property type="project" value="UniProtKB-ARBA"/>
</dbReference>
<evidence type="ECO:0000259" key="2">
    <source>
        <dbReference type="Pfam" id="PF02517"/>
    </source>
</evidence>
<protein>
    <submittedName>
        <fullName evidence="3">CPBP family intramembrane metalloprotease</fullName>
    </submittedName>
</protein>
<dbReference type="AlphaFoldDB" id="A0A371B012"/>
<evidence type="ECO:0000256" key="1">
    <source>
        <dbReference type="SAM" id="Phobius"/>
    </source>
</evidence>
<proteinExistence type="predicted"/>
<evidence type="ECO:0000313" key="3">
    <source>
        <dbReference type="EMBL" id="RDU25208.1"/>
    </source>
</evidence>
<gene>
    <name evidence="3" type="ORF">DWV06_00340</name>
</gene>
<feature type="transmembrane region" description="Helical" evidence="1">
    <location>
        <begin position="107"/>
        <end position="125"/>
    </location>
</feature>
<dbReference type="InterPro" id="IPR003675">
    <property type="entry name" value="Rce1/LyrA-like_dom"/>
</dbReference>
<organism evidence="3 4">
    <name type="scientific">Anaerosacchariphilus polymeriproducens</name>
    <dbReference type="NCBI Taxonomy" id="1812858"/>
    <lineage>
        <taxon>Bacteria</taxon>
        <taxon>Bacillati</taxon>
        <taxon>Bacillota</taxon>
        <taxon>Clostridia</taxon>
        <taxon>Lachnospirales</taxon>
        <taxon>Lachnospiraceae</taxon>
        <taxon>Anaerosacchariphilus</taxon>
    </lineage>
</organism>
<feature type="transmembrane region" description="Helical" evidence="1">
    <location>
        <begin position="72"/>
        <end position="95"/>
    </location>
</feature>
<keyword evidence="3" id="KW-0482">Metalloprotease</keyword>
<keyword evidence="3" id="KW-0378">Hydrolase</keyword>
<keyword evidence="1" id="KW-1133">Transmembrane helix</keyword>
<dbReference type="GO" id="GO:0008237">
    <property type="term" value="F:metallopeptidase activity"/>
    <property type="evidence" value="ECO:0007669"/>
    <property type="project" value="UniProtKB-KW"/>
</dbReference>
<dbReference type="PANTHER" id="PTHR35797:SF1">
    <property type="entry name" value="PROTEASE"/>
    <property type="match status" value="1"/>
</dbReference>
<sequence>MNGNITKKSIMLFLIITLTISAMIEIIIINTKSMDATEILMWTPALGAFITKKIYYKNKKYVLGFKKCKWKYIWMGILFPIVYLGIPYIIFWIVYPNTLQFQMTPEFILFLVLGIPISLTTALGEEIGWRGFMVPKMFKAWGLNKMLIISSLIWGIWHLPIILAGLYLPGTPIIFKVPMFLVNIGSVSVIIAILTLRSKSVWPAALLHAAHNAYDQLMFGHYTVSDIKMYYVSETGILTSVLTVGIAVYMYLSYVKSFKNKEYI</sequence>
<keyword evidence="1" id="KW-0812">Transmembrane</keyword>
<dbReference type="InterPro" id="IPR042150">
    <property type="entry name" value="MmRce1-like"/>
</dbReference>
<dbReference type="RefSeq" id="WP_115480194.1">
    <property type="nucleotide sequence ID" value="NZ_QRCT01000003.1"/>
</dbReference>
<feature type="transmembrane region" description="Helical" evidence="1">
    <location>
        <begin position="229"/>
        <end position="252"/>
    </location>
</feature>
<dbReference type="GO" id="GO:0006508">
    <property type="term" value="P:proteolysis"/>
    <property type="evidence" value="ECO:0007669"/>
    <property type="project" value="UniProtKB-KW"/>
</dbReference>
<feature type="transmembrane region" description="Helical" evidence="1">
    <location>
        <begin position="173"/>
        <end position="196"/>
    </location>
</feature>
<keyword evidence="1" id="KW-0472">Membrane</keyword>
<dbReference type="Pfam" id="PF02517">
    <property type="entry name" value="Rce1-like"/>
    <property type="match status" value="1"/>
</dbReference>
<dbReference type="OrthoDB" id="9777755at2"/>